<dbReference type="Proteomes" id="UP000294257">
    <property type="component" value="Unassembled WGS sequence"/>
</dbReference>
<name>A0A4Q7KKS5_9PSEU</name>
<protein>
    <submittedName>
        <fullName evidence="1">Uncharacterized protein</fullName>
    </submittedName>
</protein>
<accession>A0A4Q7KKS5</accession>
<reference evidence="1 2" key="1">
    <citation type="submission" date="2019-02" db="EMBL/GenBank/DDBJ databases">
        <title>Genomic Encyclopedia of Type Strains, Phase IV (KMG-IV): sequencing the most valuable type-strain genomes for metagenomic binning, comparative biology and taxonomic classification.</title>
        <authorList>
            <person name="Goeker M."/>
        </authorList>
    </citation>
    <scope>NUCLEOTIDE SEQUENCE [LARGE SCALE GENOMIC DNA]</scope>
    <source>
        <strain evidence="1 2">DSM 101727</strain>
    </source>
</reference>
<dbReference type="AlphaFoldDB" id="A0A4Q7KKS5"/>
<evidence type="ECO:0000313" key="1">
    <source>
        <dbReference type="EMBL" id="RZS34895.1"/>
    </source>
</evidence>
<dbReference type="RefSeq" id="WP_130346339.1">
    <property type="nucleotide sequence ID" value="NZ_SGWQ01000008.1"/>
</dbReference>
<gene>
    <name evidence="1" type="ORF">EV193_108245</name>
</gene>
<dbReference type="EMBL" id="SGWQ01000008">
    <property type="protein sequence ID" value="RZS34895.1"/>
    <property type="molecule type" value="Genomic_DNA"/>
</dbReference>
<proteinExistence type="predicted"/>
<organism evidence="1 2">
    <name type="scientific">Herbihabitans rhizosphaerae</name>
    <dbReference type="NCBI Taxonomy" id="1872711"/>
    <lineage>
        <taxon>Bacteria</taxon>
        <taxon>Bacillati</taxon>
        <taxon>Actinomycetota</taxon>
        <taxon>Actinomycetes</taxon>
        <taxon>Pseudonocardiales</taxon>
        <taxon>Pseudonocardiaceae</taxon>
        <taxon>Herbihabitans</taxon>
    </lineage>
</organism>
<evidence type="ECO:0000313" key="2">
    <source>
        <dbReference type="Proteomes" id="UP000294257"/>
    </source>
</evidence>
<sequence length="64" mass="6978">MRAHHELHIDHTFDDLAIPDWQQARAVRAVAAAASDADDCRLMLEALGLVAEDGIPAQRDGSSR</sequence>
<keyword evidence="2" id="KW-1185">Reference proteome</keyword>
<comment type="caution">
    <text evidence="1">The sequence shown here is derived from an EMBL/GenBank/DDBJ whole genome shotgun (WGS) entry which is preliminary data.</text>
</comment>